<dbReference type="KEGG" id="suam:BOO69_03890"/>
<evidence type="ECO:0000313" key="2">
    <source>
        <dbReference type="Proteomes" id="UP000181897"/>
    </source>
</evidence>
<reference evidence="1 2" key="1">
    <citation type="submission" date="2016-11" db="EMBL/GenBank/DDBJ databases">
        <title>Complete genome sequence of Sulfitobacter sp. AM1-D1, a toxic bacteria associated with marine dinoflagellate Alexandrium minutum in East China Sea.</title>
        <authorList>
            <person name="Yang Q."/>
            <person name="Zhang X."/>
            <person name="Tian X."/>
        </authorList>
    </citation>
    <scope>NUCLEOTIDE SEQUENCE [LARGE SCALE GENOMIC DNA]</scope>
    <source>
        <strain evidence="1 2">AM1-D1</strain>
    </source>
</reference>
<name>A0A1J0WEB2_9RHOB</name>
<accession>A0A1J0WEB2</accession>
<evidence type="ECO:0008006" key="3">
    <source>
        <dbReference type="Google" id="ProtNLM"/>
    </source>
</evidence>
<dbReference type="Proteomes" id="UP000181897">
    <property type="component" value="Chromosome"/>
</dbReference>
<dbReference type="Pfam" id="PF09898">
    <property type="entry name" value="DUF2125"/>
    <property type="match status" value="1"/>
</dbReference>
<organism evidence="1 2">
    <name type="scientific">Sulfitobacter alexandrii</name>
    <dbReference type="NCBI Taxonomy" id="1917485"/>
    <lineage>
        <taxon>Bacteria</taxon>
        <taxon>Pseudomonadati</taxon>
        <taxon>Pseudomonadota</taxon>
        <taxon>Alphaproteobacteria</taxon>
        <taxon>Rhodobacterales</taxon>
        <taxon>Roseobacteraceae</taxon>
        <taxon>Sulfitobacter</taxon>
    </lineage>
</organism>
<dbReference type="InterPro" id="IPR018666">
    <property type="entry name" value="DUF2125"/>
</dbReference>
<keyword evidence="2" id="KW-1185">Reference proteome</keyword>
<gene>
    <name evidence="1" type="ORF">BOO69_03890</name>
</gene>
<protein>
    <recommendedName>
        <fullName evidence="3">DUF2125 domain-containing protein</fullName>
    </recommendedName>
</protein>
<sequence>MRRLLVLLVSLALLWCLWWAAASYGLRQGVTSLLQDRRAAGWQAEARLVQSGFPLRLDGRLEEVALVDPTGGSGLTADHVALSAPAWWPGFVTLDLPETPMTVTLSGQPFRLRAQDARMNLRLHPGTALELESATVEGRQFLLSTAQGALLSGDRASLVAVQQATDPVYDLRLETDAVTPGDVIRAMLNLPADWPRAFDALALRGSVGFDRPVDRAALDGVPPQPRLIAVDSLDVRWGEIQVGGEGRVTIDADGIPTGTVTLRLARWQRLLDLASDTGMLGPAPRNQAQLLMGGLANIGGQDGDLEVTLAFADGQMALGPIQLGPAPRILLD</sequence>
<proteinExistence type="predicted"/>
<dbReference type="EMBL" id="CP018076">
    <property type="protein sequence ID" value="APE42655.1"/>
    <property type="molecule type" value="Genomic_DNA"/>
</dbReference>
<evidence type="ECO:0000313" key="1">
    <source>
        <dbReference type="EMBL" id="APE42655.1"/>
    </source>
</evidence>
<dbReference type="OrthoDB" id="7625707at2"/>
<dbReference type="RefSeq" id="WP_071970497.1">
    <property type="nucleotide sequence ID" value="NZ_CP018076.1"/>
</dbReference>
<dbReference type="STRING" id="1917485.BOO69_03890"/>
<dbReference type="AlphaFoldDB" id="A0A1J0WEB2"/>